<dbReference type="RefSeq" id="WP_345258121.1">
    <property type="nucleotide sequence ID" value="NZ_BAABGY010000018.1"/>
</dbReference>
<evidence type="ECO:0000256" key="4">
    <source>
        <dbReference type="ARBA" id="ARBA00023136"/>
    </source>
</evidence>
<keyword evidence="8" id="KW-1185">Reference proteome</keyword>
<organism evidence="7 8">
    <name type="scientific">Flaviaesturariibacter amylovorans</name>
    <dbReference type="NCBI Taxonomy" id="1084520"/>
    <lineage>
        <taxon>Bacteria</taxon>
        <taxon>Pseudomonadati</taxon>
        <taxon>Bacteroidota</taxon>
        <taxon>Chitinophagia</taxon>
        <taxon>Chitinophagales</taxon>
        <taxon>Chitinophagaceae</taxon>
        <taxon>Flaviaestuariibacter</taxon>
    </lineage>
</organism>
<dbReference type="Proteomes" id="UP001501725">
    <property type="component" value="Unassembled WGS sequence"/>
</dbReference>
<keyword evidence="3 5" id="KW-1133">Transmembrane helix</keyword>
<proteinExistence type="predicted"/>
<accession>A0ABP8HS11</accession>
<feature type="transmembrane region" description="Helical" evidence="5">
    <location>
        <begin position="396"/>
        <end position="418"/>
    </location>
</feature>
<evidence type="ECO:0000256" key="3">
    <source>
        <dbReference type="ARBA" id="ARBA00022989"/>
    </source>
</evidence>
<protein>
    <submittedName>
        <fullName evidence="7">ABC transporter permease</fullName>
    </submittedName>
</protein>
<keyword evidence="4 5" id="KW-0472">Membrane</keyword>
<name>A0ABP8HS11_9BACT</name>
<dbReference type="SUPFAM" id="SSF53850">
    <property type="entry name" value="Periplasmic binding protein-like II"/>
    <property type="match status" value="1"/>
</dbReference>
<feature type="transmembrane region" description="Helical" evidence="5">
    <location>
        <begin position="229"/>
        <end position="254"/>
    </location>
</feature>
<dbReference type="InterPro" id="IPR013525">
    <property type="entry name" value="ABC2_TM"/>
</dbReference>
<comment type="caution">
    <text evidence="7">The sequence shown here is derived from an EMBL/GenBank/DDBJ whole genome shotgun (WGS) entry which is preliminary data.</text>
</comment>
<evidence type="ECO:0000256" key="2">
    <source>
        <dbReference type="ARBA" id="ARBA00022692"/>
    </source>
</evidence>
<feature type="transmembrane region" description="Helical" evidence="5">
    <location>
        <begin position="21"/>
        <end position="42"/>
    </location>
</feature>
<dbReference type="Pfam" id="PF12698">
    <property type="entry name" value="ABC2_membrane_3"/>
    <property type="match status" value="1"/>
</dbReference>
<dbReference type="PANTHER" id="PTHR43471">
    <property type="entry name" value="ABC TRANSPORTER PERMEASE"/>
    <property type="match status" value="1"/>
</dbReference>
<evidence type="ECO:0000256" key="1">
    <source>
        <dbReference type="ARBA" id="ARBA00004141"/>
    </source>
</evidence>
<keyword evidence="2 5" id="KW-0812">Transmembrane</keyword>
<reference evidence="8" key="1">
    <citation type="journal article" date="2019" name="Int. J. Syst. Evol. Microbiol.">
        <title>The Global Catalogue of Microorganisms (GCM) 10K type strain sequencing project: providing services to taxonomists for standard genome sequencing and annotation.</title>
        <authorList>
            <consortium name="The Broad Institute Genomics Platform"/>
            <consortium name="The Broad Institute Genome Sequencing Center for Infectious Disease"/>
            <person name="Wu L."/>
            <person name="Ma J."/>
        </authorList>
    </citation>
    <scope>NUCLEOTIDE SEQUENCE [LARGE SCALE GENOMIC DNA]</scope>
    <source>
        <strain evidence="8">JCM 17919</strain>
    </source>
</reference>
<evidence type="ECO:0000259" key="6">
    <source>
        <dbReference type="Pfam" id="PF12698"/>
    </source>
</evidence>
<comment type="subcellular location">
    <subcellularLocation>
        <location evidence="1">Membrane</location>
        <topology evidence="1">Multi-pass membrane protein</topology>
    </subcellularLocation>
</comment>
<dbReference type="EMBL" id="BAABGY010000018">
    <property type="protein sequence ID" value="GAA4343488.1"/>
    <property type="molecule type" value="Genomic_DNA"/>
</dbReference>
<evidence type="ECO:0000256" key="5">
    <source>
        <dbReference type="SAM" id="Phobius"/>
    </source>
</evidence>
<feature type="transmembrane region" description="Helical" evidence="5">
    <location>
        <begin position="180"/>
        <end position="200"/>
    </location>
</feature>
<feature type="transmembrane region" description="Helical" evidence="5">
    <location>
        <begin position="299"/>
        <end position="325"/>
    </location>
</feature>
<evidence type="ECO:0000313" key="7">
    <source>
        <dbReference type="EMBL" id="GAA4343488.1"/>
    </source>
</evidence>
<feature type="domain" description="ABC-2 type transporter transmembrane" evidence="6">
    <location>
        <begin position="19"/>
        <end position="413"/>
    </location>
</feature>
<gene>
    <name evidence="7" type="ORF">GCM10023184_43770</name>
</gene>
<sequence length="441" mass="47912">MNKILIIIKREYLSRVRKKSFILSTILTPLVLVAMIATTTYFTVRNIRNEKIAVVDPAGMLQQKLTSGKKVTYTFTTDADTSNFTDKGFSALLLAPGAGINHGNDFQLVSESSLSRFAHDQVGNDVGRALENNMISRELKVDPARIDSIKKIAAGIKVQQVKKSDVASGGSSSFSVQMGIGYFTAFLIYLLLFIYGMMVMRGVMEEKTNRIAEVIVSSVRPFELMMGKIIGIGAVGITQFLIWIVLLTGIGMALTGAASPDVLEGVKNAPGATPGLGAPNADSLEMVNSLTRSMATVNWPVVIGCFLFYFLGGYLFYAALFAAVGSAVNEDPQDVQSLTLPITLPIVIGIIIMVNSINDPNSAMATWASIIPFTSPIVMMSRVPFGVPGTVPIWELALSMILLAAGFLFTTWLCARIYRTGILMYGKKPTWKEMMKWVGRA</sequence>
<dbReference type="Gene3D" id="3.40.190.10">
    <property type="entry name" value="Periplasmic binding protein-like II"/>
    <property type="match status" value="1"/>
</dbReference>
<feature type="transmembrane region" description="Helical" evidence="5">
    <location>
        <begin position="337"/>
        <end position="357"/>
    </location>
</feature>
<evidence type="ECO:0000313" key="8">
    <source>
        <dbReference type="Proteomes" id="UP001501725"/>
    </source>
</evidence>
<dbReference type="PANTHER" id="PTHR43471:SF3">
    <property type="entry name" value="ABC TRANSPORTER PERMEASE PROTEIN NATB"/>
    <property type="match status" value="1"/>
</dbReference>